<proteinExistence type="predicted"/>
<sequence length="81" mass="8333">MGDVIALPVPGAASLPDVRGQHRALQVTWHDEGDVVVLSTWRFGRCVGTVRLTAEDAAALISTLAQGLAQGRGRAPSAGTG</sequence>
<dbReference type="AlphaFoldDB" id="A0A939LSD3"/>
<comment type="caution">
    <text evidence="1">The sequence shown here is derived from an EMBL/GenBank/DDBJ whole genome shotgun (WGS) entry which is preliminary data.</text>
</comment>
<dbReference type="RefSeq" id="WP_208054895.1">
    <property type="nucleotide sequence ID" value="NZ_JAGEMK010000002.1"/>
</dbReference>
<keyword evidence="2" id="KW-1185">Reference proteome</keyword>
<accession>A0A939LSD3</accession>
<evidence type="ECO:0000313" key="2">
    <source>
        <dbReference type="Proteomes" id="UP000664209"/>
    </source>
</evidence>
<protein>
    <submittedName>
        <fullName evidence="1">Uncharacterized protein</fullName>
    </submittedName>
</protein>
<reference evidence="1" key="1">
    <citation type="submission" date="2021-03" db="EMBL/GenBank/DDBJ databases">
        <title>Actinotalea soli sp. nov., isolated from soil.</title>
        <authorList>
            <person name="Ping W."/>
            <person name="Zhang J."/>
        </authorList>
    </citation>
    <scope>NUCLEOTIDE SEQUENCE</scope>
    <source>
        <strain evidence="1">BY-33</strain>
    </source>
</reference>
<dbReference type="Proteomes" id="UP000664209">
    <property type="component" value="Unassembled WGS sequence"/>
</dbReference>
<organism evidence="1 2">
    <name type="scientific">Actinotalea soli</name>
    <dbReference type="NCBI Taxonomy" id="2819234"/>
    <lineage>
        <taxon>Bacteria</taxon>
        <taxon>Bacillati</taxon>
        <taxon>Actinomycetota</taxon>
        <taxon>Actinomycetes</taxon>
        <taxon>Micrococcales</taxon>
        <taxon>Cellulomonadaceae</taxon>
        <taxon>Actinotalea</taxon>
    </lineage>
</organism>
<dbReference type="EMBL" id="JAGEMK010000002">
    <property type="protein sequence ID" value="MBO1751219.1"/>
    <property type="molecule type" value="Genomic_DNA"/>
</dbReference>
<gene>
    <name evidence="1" type="ORF">J4G33_05325</name>
</gene>
<name>A0A939LSD3_9CELL</name>
<evidence type="ECO:0000313" key="1">
    <source>
        <dbReference type="EMBL" id="MBO1751219.1"/>
    </source>
</evidence>